<dbReference type="InterPro" id="IPR002577">
    <property type="entry name" value="HTH_HxlR"/>
</dbReference>
<keyword evidence="3" id="KW-0804">Transcription</keyword>
<dbReference type="AlphaFoldDB" id="A0A0J6SD22"/>
<dbReference type="GO" id="GO:0003677">
    <property type="term" value="F:DNA binding"/>
    <property type="evidence" value="ECO:0007669"/>
    <property type="project" value="UniProtKB-KW"/>
</dbReference>
<dbReference type="PANTHER" id="PTHR33204">
    <property type="entry name" value="TRANSCRIPTIONAL REGULATOR, MARR FAMILY"/>
    <property type="match status" value="1"/>
</dbReference>
<keyword evidence="1" id="KW-0805">Transcription regulation</keyword>
<protein>
    <recommendedName>
        <fullName evidence="4">HTH hxlR-type domain-containing protein</fullName>
    </recommendedName>
</protein>
<evidence type="ECO:0000256" key="2">
    <source>
        <dbReference type="ARBA" id="ARBA00023125"/>
    </source>
</evidence>
<dbReference type="Gene3D" id="1.10.10.10">
    <property type="entry name" value="Winged helix-like DNA-binding domain superfamily/Winged helix DNA-binding domain"/>
    <property type="match status" value="1"/>
</dbReference>
<accession>A0A0J6SD22</accession>
<dbReference type="SUPFAM" id="SSF46785">
    <property type="entry name" value="Winged helix' DNA-binding domain"/>
    <property type="match status" value="1"/>
</dbReference>
<dbReference type="InterPro" id="IPR036390">
    <property type="entry name" value="WH_DNA-bd_sf"/>
</dbReference>
<reference evidence="5 6" key="1">
    <citation type="submission" date="2015-03" db="EMBL/GenBank/DDBJ databases">
        <title>Genome sequencing of Methylobacterium variabile DSM 16961.</title>
        <authorList>
            <person name="Chaudhry V."/>
            <person name="Patil P.B."/>
        </authorList>
    </citation>
    <scope>NUCLEOTIDE SEQUENCE [LARGE SCALE GENOMIC DNA]</scope>
    <source>
        <strain evidence="5 6">DSM 16961</strain>
    </source>
</reference>
<evidence type="ECO:0000313" key="5">
    <source>
        <dbReference type="EMBL" id="KMO31544.1"/>
    </source>
</evidence>
<dbReference type="PANTHER" id="PTHR33204:SF18">
    <property type="entry name" value="TRANSCRIPTIONAL REGULATORY PROTEIN"/>
    <property type="match status" value="1"/>
</dbReference>
<comment type="caution">
    <text evidence="5">The sequence shown here is derived from an EMBL/GenBank/DDBJ whole genome shotgun (WGS) entry which is preliminary data.</text>
</comment>
<organism evidence="5 6">
    <name type="scientific">Methylobacterium variabile</name>
    <dbReference type="NCBI Taxonomy" id="298794"/>
    <lineage>
        <taxon>Bacteria</taxon>
        <taxon>Pseudomonadati</taxon>
        <taxon>Pseudomonadota</taxon>
        <taxon>Alphaproteobacteria</taxon>
        <taxon>Hyphomicrobiales</taxon>
        <taxon>Methylobacteriaceae</taxon>
        <taxon>Methylobacterium</taxon>
    </lineage>
</organism>
<dbReference type="RefSeq" id="WP_048447115.1">
    <property type="nucleotide sequence ID" value="NZ_LABY01000194.1"/>
</dbReference>
<dbReference type="OrthoDB" id="9800350at2"/>
<evidence type="ECO:0000256" key="1">
    <source>
        <dbReference type="ARBA" id="ARBA00023015"/>
    </source>
</evidence>
<proteinExistence type="predicted"/>
<keyword evidence="2" id="KW-0238">DNA-binding</keyword>
<keyword evidence="6" id="KW-1185">Reference proteome</keyword>
<evidence type="ECO:0000256" key="3">
    <source>
        <dbReference type="ARBA" id="ARBA00023163"/>
    </source>
</evidence>
<dbReference type="EMBL" id="LABY01000194">
    <property type="protein sequence ID" value="KMO31544.1"/>
    <property type="molecule type" value="Genomic_DNA"/>
</dbReference>
<dbReference type="Proteomes" id="UP000035955">
    <property type="component" value="Unassembled WGS sequence"/>
</dbReference>
<dbReference type="Pfam" id="PF01638">
    <property type="entry name" value="HxlR"/>
    <property type="match status" value="1"/>
</dbReference>
<dbReference type="PATRIC" id="fig|298794.3.peg.2823"/>
<evidence type="ECO:0000313" key="6">
    <source>
        <dbReference type="Proteomes" id="UP000035955"/>
    </source>
</evidence>
<feature type="domain" description="HTH hxlR-type" evidence="4">
    <location>
        <begin position="7"/>
        <end position="108"/>
    </location>
</feature>
<sequence>MADIKELEAMRLLLDLLSDKWTVPILAALCAGGGKQRFNAIRREVPPISQKSLVTCLKRLEMNGLIQRHVLTTGELAVEYRMTPLGHTLDEPVGALLSWSWKHEREVRKAQQEYFSRTEAADDKSGSSTARALPLRLVGR</sequence>
<dbReference type="PROSITE" id="PS51118">
    <property type="entry name" value="HTH_HXLR"/>
    <property type="match status" value="1"/>
</dbReference>
<gene>
    <name evidence="5" type="ORF">VQ02_25885</name>
</gene>
<dbReference type="InterPro" id="IPR036388">
    <property type="entry name" value="WH-like_DNA-bd_sf"/>
</dbReference>
<evidence type="ECO:0000259" key="4">
    <source>
        <dbReference type="PROSITE" id="PS51118"/>
    </source>
</evidence>
<name>A0A0J6SD22_9HYPH</name>